<comment type="subcellular location">
    <subcellularLocation>
        <location evidence="1">Membrane</location>
        <topology evidence="1">Multi-pass membrane protein</topology>
    </subcellularLocation>
</comment>
<feature type="region of interest" description="Disordered" evidence="5">
    <location>
        <begin position="625"/>
        <end position="708"/>
    </location>
</feature>
<evidence type="ECO:0000256" key="4">
    <source>
        <dbReference type="ARBA" id="ARBA00023136"/>
    </source>
</evidence>
<name>A0A1Y2FPH3_9FUNG</name>
<feature type="transmembrane region" description="Helical" evidence="6">
    <location>
        <begin position="392"/>
        <end position="412"/>
    </location>
</feature>
<evidence type="ECO:0000256" key="1">
    <source>
        <dbReference type="ARBA" id="ARBA00004141"/>
    </source>
</evidence>
<keyword evidence="2 6" id="KW-0812">Transmembrane</keyword>
<proteinExistence type="predicted"/>
<feature type="transmembrane region" description="Helical" evidence="6">
    <location>
        <begin position="432"/>
        <end position="456"/>
    </location>
</feature>
<accession>A0A1Y2FPH3</accession>
<feature type="compositionally biased region" description="Polar residues" evidence="5">
    <location>
        <begin position="625"/>
        <end position="643"/>
    </location>
</feature>
<evidence type="ECO:0000313" key="9">
    <source>
        <dbReference type="Proteomes" id="UP000193920"/>
    </source>
</evidence>
<protein>
    <submittedName>
        <fullName evidence="8">Periplasmic binding protein-like II</fullName>
    </submittedName>
</protein>
<dbReference type="Gene3D" id="3.40.190.10">
    <property type="entry name" value="Periplasmic binding protein-like II"/>
    <property type="match status" value="2"/>
</dbReference>
<feature type="region of interest" description="Disordered" evidence="5">
    <location>
        <begin position="794"/>
        <end position="826"/>
    </location>
</feature>
<gene>
    <name evidence="8" type="ORF">LY90DRAFT_663379</name>
</gene>
<feature type="compositionally biased region" description="Low complexity" evidence="5">
    <location>
        <begin position="657"/>
        <end position="669"/>
    </location>
</feature>
<dbReference type="AlphaFoldDB" id="A0A1Y2FPH3"/>
<dbReference type="Pfam" id="PF01547">
    <property type="entry name" value="SBP_bac_1"/>
    <property type="match status" value="1"/>
</dbReference>
<dbReference type="SUPFAM" id="SSF53850">
    <property type="entry name" value="Periplasmic binding protein-like II"/>
    <property type="match status" value="1"/>
</dbReference>
<evidence type="ECO:0000256" key="2">
    <source>
        <dbReference type="ARBA" id="ARBA00022692"/>
    </source>
</evidence>
<sequence length="826" mass="94803">MVTLPFYIKYNMLYSNQNLLDKYNKPIPKTWNELINTAKFILTEESKSGNEIIGYAADMTDSEIGFSSFYEYIYSFRKDVKNSFPIITDSEAVEAMIKLKELKEELGEHGIRSTDDNLIHCLNSSDCLFVKTWNTVPHIGNYTLSNLPGNTEGISGSCIGGYNMGINKYISNEKKKKAAKIIEYFASYDFQKNTILNYGFQTALEEIYDDKLICQRYEQCQDFKYIQSILRPIYATEDYSEYSRKFRNYLLKYLYENASLNECLQNIEYLTKIFYEENSTLMNKFYIILLGITILYMILTFSIAFTQKYKSKFKLLNPFYWFLYMLGQIIIMCYGIAGMGETTDFKCQIRPIIFSVGFTLGNTILLVRMLINFPESERHFVRFCEKNFGKTILFSFAIDAILNVIALIEPYGVERIIDGNIMYNKCKLSSTIGLVAVGFIFLYKLLILLAMAILIFIEWNIQEFKHDIRYATATLFISFIIYLLFGMVQNMKIGGYKERFFIPAMITYIYGLSCYSVYFVTRFFSNYNMEDTEESIIKKAIHGSGSKDKPTPQGSFLEKYTSNVSLNQSNNSFSSKKASLTDHLMSLHNYGNEIRKSYDHIKGSNNSLATNLSATRVNLRKSSRSFSNIDETGNMNRRASQITAIPENKIADSYGGSSSSNTNSNPSDSIGQDTFLSEEHMSRSRTHSSDNFSPSFTRMNRINSTPNKKFMGYGNMKSCEKFPSVTYLRKGSNISFTNVHPMNATSYSNLPTRKESMPVSITSDSSCNSTDNKLNHIKSDNFIVNIQNPILENNDETSERSIDHDENNRKNEVNSNDNNNNKNEMA</sequence>
<comment type="caution">
    <text evidence="8">The sequence shown here is derived from an EMBL/GenBank/DDBJ whole genome shotgun (WGS) entry which is preliminary data.</text>
</comment>
<evidence type="ECO:0000256" key="3">
    <source>
        <dbReference type="ARBA" id="ARBA00022989"/>
    </source>
</evidence>
<organism evidence="8 9">
    <name type="scientific">Neocallimastix californiae</name>
    <dbReference type="NCBI Taxonomy" id="1754190"/>
    <lineage>
        <taxon>Eukaryota</taxon>
        <taxon>Fungi</taxon>
        <taxon>Fungi incertae sedis</taxon>
        <taxon>Chytridiomycota</taxon>
        <taxon>Chytridiomycota incertae sedis</taxon>
        <taxon>Neocallimastigomycetes</taxon>
        <taxon>Neocallimastigales</taxon>
        <taxon>Neocallimastigaceae</taxon>
        <taxon>Neocallimastix</taxon>
    </lineage>
</organism>
<reference evidence="8 9" key="1">
    <citation type="submission" date="2016-08" db="EMBL/GenBank/DDBJ databases">
        <title>A Parts List for Fungal Cellulosomes Revealed by Comparative Genomics.</title>
        <authorList>
            <consortium name="DOE Joint Genome Institute"/>
            <person name="Haitjema C.H."/>
            <person name="Gilmore S.P."/>
            <person name="Henske J.K."/>
            <person name="Solomon K.V."/>
            <person name="De Groot R."/>
            <person name="Kuo A."/>
            <person name="Mondo S.J."/>
            <person name="Salamov A.A."/>
            <person name="Labutti K."/>
            <person name="Zhao Z."/>
            <person name="Chiniquy J."/>
            <person name="Barry K."/>
            <person name="Brewer H.M."/>
            <person name="Purvine S.O."/>
            <person name="Wright A.T."/>
            <person name="Boxma B."/>
            <person name="Van Alen T."/>
            <person name="Hackstein J.H."/>
            <person name="Baker S.E."/>
            <person name="Grigoriev I.V."/>
            <person name="O'Malley M.A."/>
        </authorList>
    </citation>
    <scope>NUCLEOTIDE SEQUENCE [LARGE SCALE GENOMIC DNA]</scope>
    <source>
        <strain evidence="8 9">G1</strain>
    </source>
</reference>
<dbReference type="GO" id="GO:0016020">
    <property type="term" value="C:membrane"/>
    <property type="evidence" value="ECO:0007669"/>
    <property type="project" value="UniProtKB-SubCell"/>
</dbReference>
<feature type="compositionally biased region" description="Basic and acidic residues" evidence="5">
    <location>
        <begin position="797"/>
        <end position="812"/>
    </location>
</feature>
<feature type="compositionally biased region" description="Low complexity" evidence="5">
    <location>
        <begin position="813"/>
        <end position="826"/>
    </location>
</feature>
<dbReference type="InterPro" id="IPR006059">
    <property type="entry name" value="SBP"/>
</dbReference>
<feature type="transmembrane region" description="Helical" evidence="6">
    <location>
        <begin position="285"/>
        <end position="306"/>
    </location>
</feature>
<keyword evidence="3 6" id="KW-1133">Transmembrane helix</keyword>
<feature type="compositionally biased region" description="Polar residues" evidence="5">
    <location>
        <begin position="689"/>
        <end position="707"/>
    </location>
</feature>
<feature type="domain" description="G-protein coupled receptors family 3 profile" evidence="7">
    <location>
        <begin position="285"/>
        <end position="489"/>
    </location>
</feature>
<evidence type="ECO:0000259" key="7">
    <source>
        <dbReference type="Pfam" id="PF00003"/>
    </source>
</evidence>
<keyword evidence="9" id="KW-1185">Reference proteome</keyword>
<feature type="transmembrane region" description="Helical" evidence="6">
    <location>
        <begin position="349"/>
        <end position="371"/>
    </location>
</feature>
<feature type="transmembrane region" description="Helical" evidence="6">
    <location>
        <begin position="468"/>
        <end position="488"/>
    </location>
</feature>
<dbReference type="InterPro" id="IPR017978">
    <property type="entry name" value="GPCR_3_C"/>
</dbReference>
<dbReference type="Pfam" id="PF00003">
    <property type="entry name" value="7tm_3"/>
    <property type="match status" value="1"/>
</dbReference>
<feature type="transmembrane region" description="Helical" evidence="6">
    <location>
        <begin position="318"/>
        <end position="337"/>
    </location>
</feature>
<keyword evidence="4 6" id="KW-0472">Membrane</keyword>
<evidence type="ECO:0000256" key="6">
    <source>
        <dbReference type="SAM" id="Phobius"/>
    </source>
</evidence>
<dbReference type="GO" id="GO:0004930">
    <property type="term" value="F:G protein-coupled receptor activity"/>
    <property type="evidence" value="ECO:0007669"/>
    <property type="project" value="InterPro"/>
</dbReference>
<dbReference type="Proteomes" id="UP000193920">
    <property type="component" value="Unassembled WGS sequence"/>
</dbReference>
<dbReference type="OrthoDB" id="2154184at2759"/>
<feature type="transmembrane region" description="Helical" evidence="6">
    <location>
        <begin position="500"/>
        <end position="520"/>
    </location>
</feature>
<dbReference type="EMBL" id="MCOG01000003">
    <property type="protein sequence ID" value="ORY85900.1"/>
    <property type="molecule type" value="Genomic_DNA"/>
</dbReference>
<evidence type="ECO:0000313" key="8">
    <source>
        <dbReference type="EMBL" id="ORY85900.1"/>
    </source>
</evidence>
<evidence type="ECO:0000256" key="5">
    <source>
        <dbReference type="SAM" id="MobiDB-lite"/>
    </source>
</evidence>